<comment type="caution">
    <text evidence="1">The sequence shown here is derived from an EMBL/GenBank/DDBJ whole genome shotgun (WGS) entry which is preliminary data.</text>
</comment>
<sequence>MRRQPILAERAMHTWNTVWRTLVCGALLLALPGGGCVISIDPLDGGG</sequence>
<accession>X0T4P7</accession>
<name>X0T4P7_9ZZZZ</name>
<reference evidence="1" key="1">
    <citation type="journal article" date="2014" name="Front. Microbiol.">
        <title>High frequency of phylogenetically diverse reductive dehalogenase-homologous genes in deep subseafloor sedimentary metagenomes.</title>
        <authorList>
            <person name="Kawai M."/>
            <person name="Futagami T."/>
            <person name="Toyoda A."/>
            <person name="Takaki Y."/>
            <person name="Nishi S."/>
            <person name="Hori S."/>
            <person name="Arai W."/>
            <person name="Tsubouchi T."/>
            <person name="Morono Y."/>
            <person name="Uchiyama I."/>
            <person name="Ito T."/>
            <person name="Fujiyama A."/>
            <person name="Inagaki F."/>
            <person name="Takami H."/>
        </authorList>
    </citation>
    <scope>NUCLEOTIDE SEQUENCE</scope>
    <source>
        <strain evidence="1">Expedition CK06-06</strain>
    </source>
</reference>
<dbReference type="AlphaFoldDB" id="X0T4P7"/>
<evidence type="ECO:0000313" key="1">
    <source>
        <dbReference type="EMBL" id="GAF71025.1"/>
    </source>
</evidence>
<feature type="non-terminal residue" evidence="1">
    <location>
        <position position="47"/>
    </location>
</feature>
<organism evidence="1">
    <name type="scientific">marine sediment metagenome</name>
    <dbReference type="NCBI Taxonomy" id="412755"/>
    <lineage>
        <taxon>unclassified sequences</taxon>
        <taxon>metagenomes</taxon>
        <taxon>ecological metagenomes</taxon>
    </lineage>
</organism>
<gene>
    <name evidence="1" type="ORF">S01H1_15149</name>
</gene>
<proteinExistence type="predicted"/>
<dbReference type="EMBL" id="BARS01007907">
    <property type="protein sequence ID" value="GAF71025.1"/>
    <property type="molecule type" value="Genomic_DNA"/>
</dbReference>
<protein>
    <submittedName>
        <fullName evidence="1">Uncharacterized protein</fullName>
    </submittedName>
</protein>